<name>A0A2T6C746_9FLAO</name>
<evidence type="ECO:0000313" key="2">
    <source>
        <dbReference type="Proteomes" id="UP000244090"/>
    </source>
</evidence>
<gene>
    <name evidence="1" type="ORF">C8N46_101725</name>
</gene>
<protein>
    <submittedName>
        <fullName evidence="1">Uncharacterized protein</fullName>
    </submittedName>
</protein>
<evidence type="ECO:0000313" key="1">
    <source>
        <dbReference type="EMBL" id="PTX64115.1"/>
    </source>
</evidence>
<dbReference type="Proteomes" id="UP000244090">
    <property type="component" value="Unassembled WGS sequence"/>
</dbReference>
<organism evidence="1 2">
    <name type="scientific">Kordia periserrulae</name>
    <dbReference type="NCBI Taxonomy" id="701523"/>
    <lineage>
        <taxon>Bacteria</taxon>
        <taxon>Pseudomonadati</taxon>
        <taxon>Bacteroidota</taxon>
        <taxon>Flavobacteriia</taxon>
        <taxon>Flavobacteriales</taxon>
        <taxon>Flavobacteriaceae</taxon>
        <taxon>Kordia</taxon>
    </lineage>
</organism>
<comment type="caution">
    <text evidence="1">The sequence shown here is derived from an EMBL/GenBank/DDBJ whole genome shotgun (WGS) entry which is preliminary data.</text>
</comment>
<dbReference type="OrthoDB" id="1230778at2"/>
<reference evidence="1 2" key="1">
    <citation type="submission" date="2018-04" db="EMBL/GenBank/DDBJ databases">
        <title>Genomic Encyclopedia of Archaeal and Bacterial Type Strains, Phase II (KMG-II): from individual species to whole genera.</title>
        <authorList>
            <person name="Goeker M."/>
        </authorList>
    </citation>
    <scope>NUCLEOTIDE SEQUENCE [LARGE SCALE GENOMIC DNA]</scope>
    <source>
        <strain evidence="1 2">DSM 25731</strain>
    </source>
</reference>
<keyword evidence="2" id="KW-1185">Reference proteome</keyword>
<dbReference type="RefSeq" id="WP_108113458.1">
    <property type="nucleotide sequence ID" value="NZ_QBKT01000001.1"/>
</dbReference>
<dbReference type="EMBL" id="QBKT01000001">
    <property type="protein sequence ID" value="PTX64115.1"/>
    <property type="molecule type" value="Genomic_DNA"/>
</dbReference>
<proteinExistence type="predicted"/>
<sequence length="379" mass="43778">MLTKLLPIKQNALADIVRILIYKEDASLLTKVNLEDDHVFLEPLLMAYFNKAQTEKSFPEGMLPALLQGFFLEAEIIATDVLCNTNDIAYVPEKGYYKKGATSPFEGVHIIPETTVEVLKYEVPLLRNVIHIVSKRDPIAENDLVMNTSLFDHNITPLTNAFQHLKKNNSDFYNLIDLCVKKCAFYKLIGRYSRSFASINANGTIYFAIPDGKDAEDEVYFLDMIGFFTGKMLHTTLFHKQEELFKINHRTRTTEIVETEEHRNIYTLYNNTFCNVMACVSLESCVTSDTFSEQQQQDAKARMALYLKKYQVDSQKLEAVIAHFSGIENVFVKDGIQIYHFMTNHANRILENHEDILDDFDFSNFHYRMEYPEFSKINS</sequence>
<dbReference type="AlphaFoldDB" id="A0A2T6C746"/>
<accession>A0A2T6C746</accession>